<dbReference type="AlphaFoldDB" id="A0AAE4APX8"/>
<dbReference type="PANTHER" id="PTHR23132:SF23">
    <property type="entry name" value="D-ALANINE--D-ALANINE LIGASE B"/>
    <property type="match status" value="1"/>
</dbReference>
<keyword evidence="3" id="KW-0547">Nucleotide-binding</keyword>
<dbReference type="GO" id="GO:0046872">
    <property type="term" value="F:metal ion binding"/>
    <property type="evidence" value="ECO:0007669"/>
    <property type="project" value="InterPro"/>
</dbReference>
<sequence length="342" mass="36698">MPSDFPYQVLIISNAPGAQSDGVEVISEQAVADEVAAVQSTLVAMGIAVHHRPLRNAADAAGLIAAQPNTIVFNLCEGLNGDSAFEMHLAALLELSGTPFTGNNALTLGLSRNKVLAKQLFAAAGISTPRWVACRTVPDAIPDGLHFPLIVKPACEDASLGIFKDAVVRDLPALRRNVQTLLAKYPGSAALVEEFIAGREFNVALLPDGDTVTALPPSELDFSAVPAGQDRITSYEAKWLEDHPLYQATPSRCPADITPQLRQRLHDCALAVFHCLDANAYGRVDFRVDAQERLYVLEFNPNPDITPGAGFSKALQAAGLSYRDFVSKALREAQSRARSSTR</sequence>
<evidence type="ECO:0000256" key="1">
    <source>
        <dbReference type="ARBA" id="ARBA00010871"/>
    </source>
</evidence>
<dbReference type="GO" id="GO:0008716">
    <property type="term" value="F:D-alanine-D-alanine ligase activity"/>
    <property type="evidence" value="ECO:0007669"/>
    <property type="project" value="UniProtKB-EC"/>
</dbReference>
<dbReference type="Gene3D" id="3.30.1490.20">
    <property type="entry name" value="ATP-grasp fold, A domain"/>
    <property type="match status" value="1"/>
</dbReference>
<reference evidence="5" key="1">
    <citation type="submission" date="2023-07" db="EMBL/GenBank/DDBJ databases">
        <title>Genomic Encyclopedia of Type Strains, Phase IV (KMG-IV): sequencing the most valuable type-strain genomes for metagenomic binning, comparative biology and taxonomic classification.</title>
        <authorList>
            <person name="Goeker M."/>
        </authorList>
    </citation>
    <scope>NUCLEOTIDE SEQUENCE</scope>
    <source>
        <strain evidence="5">DSM 24202</strain>
    </source>
</reference>
<keyword evidence="2 5" id="KW-0436">Ligase</keyword>
<keyword evidence="3" id="KW-0067">ATP-binding</keyword>
<organism evidence="5 6">
    <name type="scientific">Oligosphaera ethanolica</name>
    <dbReference type="NCBI Taxonomy" id="760260"/>
    <lineage>
        <taxon>Bacteria</taxon>
        <taxon>Pseudomonadati</taxon>
        <taxon>Lentisphaerota</taxon>
        <taxon>Oligosphaeria</taxon>
        <taxon>Oligosphaerales</taxon>
        <taxon>Oligosphaeraceae</taxon>
        <taxon>Oligosphaera</taxon>
    </lineage>
</organism>
<comment type="similarity">
    <text evidence="1">Belongs to the D-alanine--D-alanine ligase family.</text>
</comment>
<evidence type="ECO:0000259" key="4">
    <source>
        <dbReference type="PROSITE" id="PS50975"/>
    </source>
</evidence>
<proteinExistence type="inferred from homology"/>
<dbReference type="Proteomes" id="UP001238163">
    <property type="component" value="Unassembled WGS sequence"/>
</dbReference>
<comment type="caution">
    <text evidence="5">The sequence shown here is derived from an EMBL/GenBank/DDBJ whole genome shotgun (WGS) entry which is preliminary data.</text>
</comment>
<evidence type="ECO:0000313" key="6">
    <source>
        <dbReference type="Proteomes" id="UP001238163"/>
    </source>
</evidence>
<dbReference type="PANTHER" id="PTHR23132">
    <property type="entry name" value="D-ALANINE--D-ALANINE LIGASE"/>
    <property type="match status" value="1"/>
</dbReference>
<dbReference type="InterPro" id="IPR011761">
    <property type="entry name" value="ATP-grasp"/>
</dbReference>
<dbReference type="RefSeq" id="WP_307265089.1">
    <property type="nucleotide sequence ID" value="NZ_JAUSVL010000001.1"/>
</dbReference>
<evidence type="ECO:0000256" key="3">
    <source>
        <dbReference type="PROSITE-ProRule" id="PRU00409"/>
    </source>
</evidence>
<dbReference type="InterPro" id="IPR013815">
    <property type="entry name" value="ATP_grasp_subdomain_1"/>
</dbReference>
<dbReference type="SUPFAM" id="SSF56059">
    <property type="entry name" value="Glutathione synthetase ATP-binding domain-like"/>
    <property type="match status" value="1"/>
</dbReference>
<protein>
    <submittedName>
        <fullName evidence="5">D-alanine-D-alanine ligase</fullName>
        <ecNumber evidence="5">6.3.2.4</ecNumber>
    </submittedName>
</protein>
<dbReference type="EC" id="6.3.2.4" evidence="5"/>
<dbReference type="Pfam" id="PF07478">
    <property type="entry name" value="Dala_Dala_lig_C"/>
    <property type="match status" value="1"/>
</dbReference>
<accession>A0AAE4APX8</accession>
<keyword evidence="6" id="KW-1185">Reference proteome</keyword>
<evidence type="ECO:0000256" key="2">
    <source>
        <dbReference type="ARBA" id="ARBA00022598"/>
    </source>
</evidence>
<gene>
    <name evidence="5" type="ORF">J3R75_003896</name>
</gene>
<evidence type="ECO:0000313" key="5">
    <source>
        <dbReference type="EMBL" id="MDQ0291789.1"/>
    </source>
</evidence>
<dbReference type="EMBL" id="JAUSVL010000001">
    <property type="protein sequence ID" value="MDQ0291789.1"/>
    <property type="molecule type" value="Genomic_DNA"/>
</dbReference>
<feature type="domain" description="ATP-grasp" evidence="4">
    <location>
        <begin position="118"/>
        <end position="331"/>
    </location>
</feature>
<dbReference type="PROSITE" id="PS50975">
    <property type="entry name" value="ATP_GRASP"/>
    <property type="match status" value="1"/>
</dbReference>
<dbReference type="Gene3D" id="3.30.470.20">
    <property type="entry name" value="ATP-grasp fold, B domain"/>
    <property type="match status" value="1"/>
</dbReference>
<dbReference type="InterPro" id="IPR011095">
    <property type="entry name" value="Dala_Dala_lig_C"/>
</dbReference>
<name>A0AAE4APX8_9BACT</name>
<dbReference type="GO" id="GO:0005524">
    <property type="term" value="F:ATP binding"/>
    <property type="evidence" value="ECO:0007669"/>
    <property type="project" value="UniProtKB-UniRule"/>
</dbReference>